<protein>
    <submittedName>
        <fullName evidence="2">SDR family oxidoreductase</fullName>
    </submittedName>
</protein>
<keyword evidence="3" id="KW-1185">Reference proteome</keyword>
<dbReference type="InterPro" id="IPR051606">
    <property type="entry name" value="Polyketide_Oxido-like"/>
</dbReference>
<feature type="domain" description="NAD(P)-binding" evidence="1">
    <location>
        <begin position="7"/>
        <end position="211"/>
    </location>
</feature>
<comment type="caution">
    <text evidence="2">The sequence shown here is derived from an EMBL/GenBank/DDBJ whole genome shotgun (WGS) entry which is preliminary data.</text>
</comment>
<dbReference type="PANTHER" id="PTHR43355">
    <property type="entry name" value="FLAVIN REDUCTASE (NADPH)"/>
    <property type="match status" value="1"/>
</dbReference>
<name>A0ABP8SGW1_9ACTN</name>
<sequence length="222" mass="23151">MKLTIVGATGGIGRHLVDQAVAAGDDVTAVVRDPAKLADVPVRVIAADLATADPATLRAAFTGTDAVLSGLGPRSSADAGIATRGTRAVVEAMAAAGVRRIVVVSAAPVGVVPSPGRPRPPRRDPGDGPLMRYLLGPAIRRVLRRHYADLALMEEVLRDSGLDWTVVRPPRLTDKPLTGAYRTAYGSNVRGGLTVSRADVAHAMRHLLDRPESVGRTVGIAN</sequence>
<evidence type="ECO:0000313" key="3">
    <source>
        <dbReference type="Proteomes" id="UP001500307"/>
    </source>
</evidence>
<dbReference type="Gene3D" id="3.40.50.720">
    <property type="entry name" value="NAD(P)-binding Rossmann-like Domain"/>
    <property type="match status" value="1"/>
</dbReference>
<dbReference type="Pfam" id="PF13460">
    <property type="entry name" value="NAD_binding_10"/>
    <property type="match status" value="1"/>
</dbReference>
<dbReference type="InterPro" id="IPR036291">
    <property type="entry name" value="NAD(P)-bd_dom_sf"/>
</dbReference>
<proteinExistence type="predicted"/>
<evidence type="ECO:0000259" key="1">
    <source>
        <dbReference type="Pfam" id="PF13460"/>
    </source>
</evidence>
<dbReference type="PANTHER" id="PTHR43355:SF2">
    <property type="entry name" value="FLAVIN REDUCTASE (NADPH)"/>
    <property type="match status" value="1"/>
</dbReference>
<accession>A0ABP8SGW1</accession>
<dbReference type="InterPro" id="IPR016040">
    <property type="entry name" value="NAD(P)-bd_dom"/>
</dbReference>
<organism evidence="2 3">
    <name type="scientific">Micromonospora coerulea</name>
    <dbReference type="NCBI Taxonomy" id="47856"/>
    <lineage>
        <taxon>Bacteria</taxon>
        <taxon>Bacillati</taxon>
        <taxon>Actinomycetota</taxon>
        <taxon>Actinomycetes</taxon>
        <taxon>Micromonosporales</taxon>
        <taxon>Micromonosporaceae</taxon>
        <taxon>Micromonospora</taxon>
    </lineage>
</organism>
<dbReference type="Proteomes" id="UP001500307">
    <property type="component" value="Unassembled WGS sequence"/>
</dbReference>
<evidence type="ECO:0000313" key="2">
    <source>
        <dbReference type="EMBL" id="GAA4568022.1"/>
    </source>
</evidence>
<reference evidence="3" key="1">
    <citation type="journal article" date="2019" name="Int. J. Syst. Evol. Microbiol.">
        <title>The Global Catalogue of Microorganisms (GCM) 10K type strain sequencing project: providing services to taxonomists for standard genome sequencing and annotation.</title>
        <authorList>
            <consortium name="The Broad Institute Genomics Platform"/>
            <consortium name="The Broad Institute Genome Sequencing Center for Infectious Disease"/>
            <person name="Wu L."/>
            <person name="Ma J."/>
        </authorList>
    </citation>
    <scope>NUCLEOTIDE SEQUENCE [LARGE SCALE GENOMIC DNA]</scope>
    <source>
        <strain evidence="3">JCM 3175</strain>
    </source>
</reference>
<dbReference type="SUPFAM" id="SSF51735">
    <property type="entry name" value="NAD(P)-binding Rossmann-fold domains"/>
    <property type="match status" value="1"/>
</dbReference>
<dbReference type="RefSeq" id="WP_346118587.1">
    <property type="nucleotide sequence ID" value="NZ_BAABGU010000010.1"/>
</dbReference>
<dbReference type="EMBL" id="BAABGU010000010">
    <property type="protein sequence ID" value="GAA4568022.1"/>
    <property type="molecule type" value="Genomic_DNA"/>
</dbReference>
<gene>
    <name evidence="2" type="ORF">GCM10023176_21580</name>
</gene>